<comment type="subcellular location">
    <subcellularLocation>
        <location evidence="6">Cytoplasm</location>
    </subcellularLocation>
</comment>
<evidence type="ECO:0000256" key="4">
    <source>
        <dbReference type="ARBA" id="ARBA00022917"/>
    </source>
</evidence>
<feature type="binding site" evidence="6">
    <location>
        <position position="386"/>
    </location>
    <ligand>
        <name>L-serine</name>
        <dbReference type="ChEBI" id="CHEBI:33384"/>
    </ligand>
</feature>
<dbReference type="EMBL" id="BAABAJ010000004">
    <property type="protein sequence ID" value="GAA3909022.1"/>
    <property type="molecule type" value="Genomic_DNA"/>
</dbReference>
<dbReference type="PROSITE" id="PS50862">
    <property type="entry name" value="AA_TRNA_LIGASE_II"/>
    <property type="match status" value="1"/>
</dbReference>
<keyword evidence="5 6" id="KW-0030">Aminoacyl-tRNA synthetase</keyword>
<keyword evidence="3 6" id="KW-0067">ATP-binding</keyword>
<dbReference type="GO" id="GO:0016874">
    <property type="term" value="F:ligase activity"/>
    <property type="evidence" value="ECO:0007669"/>
    <property type="project" value="UniProtKB-KW"/>
</dbReference>
<dbReference type="EC" id="6.1.1.11" evidence="6"/>
<dbReference type="InterPro" id="IPR002317">
    <property type="entry name" value="Ser-tRNA-ligase_type_1"/>
</dbReference>
<dbReference type="InterPro" id="IPR006195">
    <property type="entry name" value="aa-tRNA-synth_II"/>
</dbReference>
<feature type="binding site" evidence="6">
    <location>
        <begin position="230"/>
        <end position="232"/>
    </location>
    <ligand>
        <name>L-serine</name>
        <dbReference type="ChEBI" id="CHEBI:33384"/>
    </ligand>
</feature>
<evidence type="ECO:0000313" key="10">
    <source>
        <dbReference type="Proteomes" id="UP001501000"/>
    </source>
</evidence>
<dbReference type="Pfam" id="PF02403">
    <property type="entry name" value="Seryl_tRNA_N"/>
    <property type="match status" value="1"/>
</dbReference>
<dbReference type="NCBIfam" id="TIGR00414">
    <property type="entry name" value="serS"/>
    <property type="match status" value="1"/>
</dbReference>
<evidence type="ECO:0000256" key="1">
    <source>
        <dbReference type="ARBA" id="ARBA00022598"/>
    </source>
</evidence>
<gene>
    <name evidence="6 9" type="primary">serS</name>
    <name evidence="9" type="ORF">GCM10022244_18810</name>
</gene>
<dbReference type="InterPro" id="IPR015866">
    <property type="entry name" value="Ser-tRNA-synth_1_N"/>
</dbReference>
<comment type="catalytic activity">
    <reaction evidence="6">
        <text>tRNA(Ser) + L-serine + ATP = L-seryl-tRNA(Ser) + AMP + diphosphate + H(+)</text>
        <dbReference type="Rhea" id="RHEA:12292"/>
        <dbReference type="Rhea" id="RHEA-COMP:9669"/>
        <dbReference type="Rhea" id="RHEA-COMP:9703"/>
        <dbReference type="ChEBI" id="CHEBI:15378"/>
        <dbReference type="ChEBI" id="CHEBI:30616"/>
        <dbReference type="ChEBI" id="CHEBI:33019"/>
        <dbReference type="ChEBI" id="CHEBI:33384"/>
        <dbReference type="ChEBI" id="CHEBI:78442"/>
        <dbReference type="ChEBI" id="CHEBI:78533"/>
        <dbReference type="ChEBI" id="CHEBI:456215"/>
        <dbReference type="EC" id="6.1.1.11"/>
    </reaction>
</comment>
<dbReference type="InterPro" id="IPR010978">
    <property type="entry name" value="tRNA-bd_arm"/>
</dbReference>
<evidence type="ECO:0000313" key="9">
    <source>
        <dbReference type="EMBL" id="GAA3909022.1"/>
    </source>
</evidence>
<evidence type="ECO:0000256" key="6">
    <source>
        <dbReference type="HAMAP-Rule" id="MF_00176"/>
    </source>
</evidence>
<feature type="binding site" evidence="6">
    <location>
        <begin position="261"/>
        <end position="263"/>
    </location>
    <ligand>
        <name>ATP</name>
        <dbReference type="ChEBI" id="CHEBI:30616"/>
    </ligand>
</feature>
<feature type="binding site" evidence="6">
    <location>
        <position position="284"/>
    </location>
    <ligand>
        <name>L-serine</name>
        <dbReference type="ChEBI" id="CHEBI:33384"/>
    </ligand>
</feature>
<keyword evidence="7" id="KW-0175">Coiled coil</keyword>
<sequence length="429" mass="47659">MIDLRLLREDPDRVRASQRARGEDVALVDALLSADERRRSSGVRFDELRSEQKALGKLIPKATPEERAVLLQKAEQLKTDVKAAEAEQNEADETAKRLLLQLGNIVHPDVPVGGEEDFVVLETHGTIRDFAAEGFEPKDHLELGEALGAIDVERGAKVSGSRFYYLTGVGALLELALVNAAIAQATEAGFIPMLTPALVRPRAMEGTGFLGQAAENVYHLEKDDYYLVGTSEVPLAAYHMDEIIDADKLPLRYAGFSPCFRREAGTYGKDTRGIFRVHQFDKVEMFSYVAPEDAESEHKRLLEWEKQWLTSLELPFQVIDVATGDLGASASRKYDCEAWIPTQGKYRELTSTSNCDGFQARRLSVRMRDERDGKKVVQPLATLNGTLCAVPRTIVAILENHQLADGSVRVPEVLRPYLGGREVLEPISR</sequence>
<dbReference type="Proteomes" id="UP001501000">
    <property type="component" value="Unassembled WGS sequence"/>
</dbReference>
<comment type="similarity">
    <text evidence="6">Belongs to the class-II aminoacyl-tRNA synthetase family. Type-1 seryl-tRNA synthetase subfamily.</text>
</comment>
<comment type="catalytic activity">
    <reaction evidence="6">
        <text>tRNA(Sec) + L-serine + ATP = L-seryl-tRNA(Sec) + AMP + diphosphate + H(+)</text>
        <dbReference type="Rhea" id="RHEA:42580"/>
        <dbReference type="Rhea" id="RHEA-COMP:9742"/>
        <dbReference type="Rhea" id="RHEA-COMP:10128"/>
        <dbReference type="ChEBI" id="CHEBI:15378"/>
        <dbReference type="ChEBI" id="CHEBI:30616"/>
        <dbReference type="ChEBI" id="CHEBI:33019"/>
        <dbReference type="ChEBI" id="CHEBI:33384"/>
        <dbReference type="ChEBI" id="CHEBI:78442"/>
        <dbReference type="ChEBI" id="CHEBI:78533"/>
        <dbReference type="ChEBI" id="CHEBI:456215"/>
        <dbReference type="EC" id="6.1.1.11"/>
    </reaction>
</comment>
<evidence type="ECO:0000256" key="2">
    <source>
        <dbReference type="ARBA" id="ARBA00022741"/>
    </source>
</evidence>
<comment type="domain">
    <text evidence="6">Consists of two distinct domains, a catalytic core and a N-terminal extension that is involved in tRNA binding.</text>
</comment>
<keyword evidence="10" id="KW-1185">Reference proteome</keyword>
<dbReference type="InterPro" id="IPR002314">
    <property type="entry name" value="aa-tRNA-synt_IIb"/>
</dbReference>
<keyword evidence="6" id="KW-0963">Cytoplasm</keyword>
<dbReference type="InterPro" id="IPR033729">
    <property type="entry name" value="SerRS_core"/>
</dbReference>
<evidence type="ECO:0000256" key="5">
    <source>
        <dbReference type="ARBA" id="ARBA00023146"/>
    </source>
</evidence>
<dbReference type="CDD" id="cd00770">
    <property type="entry name" value="SerRS_core"/>
    <property type="match status" value="1"/>
</dbReference>
<evidence type="ECO:0000256" key="3">
    <source>
        <dbReference type="ARBA" id="ARBA00022840"/>
    </source>
</evidence>
<organism evidence="9 10">
    <name type="scientific">Streptomyces gulbargensis</name>
    <dbReference type="NCBI Taxonomy" id="364901"/>
    <lineage>
        <taxon>Bacteria</taxon>
        <taxon>Bacillati</taxon>
        <taxon>Actinomycetota</taxon>
        <taxon>Actinomycetes</taxon>
        <taxon>Kitasatosporales</taxon>
        <taxon>Streptomycetaceae</taxon>
        <taxon>Streptomyces</taxon>
    </lineage>
</organism>
<protein>
    <recommendedName>
        <fullName evidence="6">Serine--tRNA ligase</fullName>
        <ecNumber evidence="6">6.1.1.11</ecNumber>
    </recommendedName>
    <alternativeName>
        <fullName evidence="6">Seryl-tRNA synthetase</fullName>
        <shortName evidence="6">SerRS</shortName>
    </alternativeName>
    <alternativeName>
        <fullName evidence="6">Seryl-tRNA(Ser/Sec) synthetase</fullName>
    </alternativeName>
</protein>
<proteinExistence type="inferred from homology"/>
<comment type="function">
    <text evidence="6">Catalyzes the attachment of serine to tRNA(Ser). Is also able to aminoacylate tRNA(Sec) with serine, to form the misacylated tRNA L-seryl-tRNA(Sec), which will be further converted into selenocysteinyl-tRNA(Sec).</text>
</comment>
<comment type="caution">
    <text evidence="9">The sequence shown here is derived from an EMBL/GenBank/DDBJ whole genome shotgun (WGS) entry which is preliminary data.</text>
</comment>
<dbReference type="Pfam" id="PF00587">
    <property type="entry name" value="tRNA-synt_2b"/>
    <property type="match status" value="1"/>
</dbReference>
<dbReference type="InterPro" id="IPR042103">
    <property type="entry name" value="SerRS_1_N_sf"/>
</dbReference>
<keyword evidence="4 6" id="KW-0648">Protein biosynthesis</keyword>
<dbReference type="InterPro" id="IPR045864">
    <property type="entry name" value="aa-tRNA-synth_II/BPL/LPL"/>
</dbReference>
<dbReference type="Gene3D" id="3.30.930.10">
    <property type="entry name" value="Bira Bifunctional Protein, Domain 2"/>
    <property type="match status" value="1"/>
</dbReference>
<dbReference type="PIRSF" id="PIRSF001529">
    <property type="entry name" value="Ser-tRNA-synth_IIa"/>
    <property type="match status" value="1"/>
</dbReference>
<dbReference type="SUPFAM" id="SSF55681">
    <property type="entry name" value="Class II aaRS and biotin synthetases"/>
    <property type="match status" value="1"/>
</dbReference>
<name>A0ABP7LUN7_9ACTN</name>
<dbReference type="RefSeq" id="WP_345280514.1">
    <property type="nucleotide sequence ID" value="NZ_BAABAJ010000004.1"/>
</dbReference>
<feature type="coiled-coil region" evidence="7">
    <location>
        <begin position="67"/>
        <end position="101"/>
    </location>
</feature>
<evidence type="ECO:0000259" key="8">
    <source>
        <dbReference type="PROSITE" id="PS50862"/>
    </source>
</evidence>
<feature type="domain" description="Aminoacyl-transfer RNA synthetases class-II family profile" evidence="8">
    <location>
        <begin position="139"/>
        <end position="411"/>
    </location>
</feature>
<keyword evidence="1 6" id="KW-0436">Ligase</keyword>
<keyword evidence="2 6" id="KW-0547">Nucleotide-binding</keyword>
<comment type="pathway">
    <text evidence="6">Aminoacyl-tRNA biosynthesis; selenocysteinyl-tRNA(Sec) biosynthesis; L-seryl-tRNA(Sec) from L-serine and tRNA(Sec): step 1/1.</text>
</comment>
<evidence type="ECO:0000256" key="7">
    <source>
        <dbReference type="SAM" id="Coils"/>
    </source>
</evidence>
<feature type="binding site" evidence="6">
    <location>
        <begin position="348"/>
        <end position="351"/>
    </location>
    <ligand>
        <name>ATP</name>
        <dbReference type="ChEBI" id="CHEBI:30616"/>
    </ligand>
</feature>
<reference evidence="10" key="1">
    <citation type="journal article" date="2019" name="Int. J. Syst. Evol. Microbiol.">
        <title>The Global Catalogue of Microorganisms (GCM) 10K type strain sequencing project: providing services to taxonomists for standard genome sequencing and annotation.</title>
        <authorList>
            <consortium name="The Broad Institute Genomics Platform"/>
            <consortium name="The Broad Institute Genome Sequencing Center for Infectious Disease"/>
            <person name="Wu L."/>
            <person name="Ma J."/>
        </authorList>
    </citation>
    <scope>NUCLEOTIDE SEQUENCE [LARGE SCALE GENOMIC DNA]</scope>
    <source>
        <strain evidence="10">JCM 16956</strain>
    </source>
</reference>
<accession>A0ABP7LUN7</accession>
<dbReference type="HAMAP" id="MF_00176">
    <property type="entry name" value="Ser_tRNA_synth_type1"/>
    <property type="match status" value="1"/>
</dbReference>
<feature type="binding site" evidence="6">
    <location>
        <position position="277"/>
    </location>
    <ligand>
        <name>ATP</name>
        <dbReference type="ChEBI" id="CHEBI:30616"/>
    </ligand>
</feature>
<dbReference type="PANTHER" id="PTHR11778">
    <property type="entry name" value="SERYL-TRNA SYNTHETASE"/>
    <property type="match status" value="1"/>
</dbReference>
<dbReference type="PRINTS" id="PR00981">
    <property type="entry name" value="TRNASYNTHSER"/>
</dbReference>
<dbReference type="Gene3D" id="1.10.287.40">
    <property type="entry name" value="Serine-tRNA synthetase, tRNA binding domain"/>
    <property type="match status" value="1"/>
</dbReference>
<dbReference type="SUPFAM" id="SSF46589">
    <property type="entry name" value="tRNA-binding arm"/>
    <property type="match status" value="1"/>
</dbReference>
<comment type="subunit">
    <text evidence="6">Homodimer. The tRNA molecule binds across the dimer.</text>
</comment>